<proteinExistence type="predicted"/>
<dbReference type="PROSITE" id="PS51704">
    <property type="entry name" value="GP_PDE"/>
    <property type="match status" value="1"/>
</dbReference>
<keyword evidence="2" id="KW-0378">Hydrolase</keyword>
<evidence type="ECO:0000256" key="1">
    <source>
        <dbReference type="ARBA" id="ARBA00022737"/>
    </source>
</evidence>
<accession>A0AAN6MXI5</accession>
<evidence type="ECO:0000256" key="3">
    <source>
        <dbReference type="ARBA" id="ARBA00023043"/>
    </source>
</evidence>
<name>A0AAN6MXI5_9PEZI</name>
<evidence type="ECO:0000313" key="7">
    <source>
        <dbReference type="EMBL" id="KAK3935169.1"/>
    </source>
</evidence>
<feature type="repeat" description="ANK" evidence="4">
    <location>
        <begin position="435"/>
        <end position="471"/>
    </location>
</feature>
<organism evidence="7 8">
    <name type="scientific">Diplogelasinospora grovesii</name>
    <dbReference type="NCBI Taxonomy" id="303347"/>
    <lineage>
        <taxon>Eukaryota</taxon>
        <taxon>Fungi</taxon>
        <taxon>Dikarya</taxon>
        <taxon>Ascomycota</taxon>
        <taxon>Pezizomycotina</taxon>
        <taxon>Sordariomycetes</taxon>
        <taxon>Sordariomycetidae</taxon>
        <taxon>Sordariales</taxon>
        <taxon>Diplogelasinosporaceae</taxon>
        <taxon>Diplogelasinospora</taxon>
    </lineage>
</organism>
<protein>
    <submittedName>
        <fullName evidence="7">Glycerophosphoryl diester phosphodiesterase family-domain-containing protein</fullName>
    </submittedName>
</protein>
<dbReference type="InterPro" id="IPR004331">
    <property type="entry name" value="SPX_dom"/>
</dbReference>
<dbReference type="EMBL" id="MU853937">
    <property type="protein sequence ID" value="KAK3935169.1"/>
    <property type="molecule type" value="Genomic_DNA"/>
</dbReference>
<keyword evidence="3 4" id="KW-0040">ANK repeat</keyword>
<feature type="domain" description="GP-PDE" evidence="6">
    <location>
        <begin position="723"/>
        <end position="1050"/>
    </location>
</feature>
<evidence type="ECO:0000259" key="6">
    <source>
        <dbReference type="PROSITE" id="PS51704"/>
    </source>
</evidence>
<dbReference type="PROSITE" id="PS51382">
    <property type="entry name" value="SPX"/>
    <property type="match status" value="1"/>
</dbReference>
<sequence length="1061" mass="117166">MRFGQDLHRRIIPEWSEYYVDYSLLKGLIKSSAPPKVFEHLEIGISTLESFYRHQFESLDAVEKELCDLYGFTTAPTRVENASEICPFELTLLLEAFSEFQLDLKKLQWFERVNTDAVTRVFAKLERYGEKEGPFYRRSLARWRALQSAWEIQLFDRLRRLDVLIADIDRGLTLPKRNEGRSLYLARVFRQNPCPQAVTDAVEQALQHGDIGFIVQLLRSSDVKLGVLEQTSKNLIRALLIFSAVRVPAHYEALLALLALSEQPEIKRDVLKWSILALGRSQKLHSYQGTKSAYREHFLAGIEVGERWISQVLLAGDRFGRLPLHYAAGYGLLVVCQKLLVEPWDKSTDTQAAVRTILSADDEALTPLHHAVVGNHALTAAYLIDFIIARNAAGEESAARTIMGDLLHIALRNQNDQIVRCLLQGRADLSRLSCRGETALHVAAQLGRLDYTALVLKAMSEEAAELDVPDSSRGWTPLFIACADGHYAIVELLLKAGLSQQRTDHLGWTAKEHAVFKGHLAVAELFRTSDMRDLTGGPASVSMSKTKHASVHCGKDEKIVIATLGTARKDRVVAGVDLSYCSSVHAPGTYEGLSFALEVSALGTKSEPRRVRLPILDDQINGPFVFPIPGAMEPQLVFKVIRLTGRPGEEILVGSGTALIESNSHQFGAGRQSLIREQTIPILDKDTMAVSGTVTFTFLVAKPFPHLQTLRPVGLSGKASEAPLLVGHRGAGQNSKTHDYLQLGENTVESFLSAAKLGASFVEFDVQVTRDLEAVAFHDFSLSESGTDVAIHDLTLDQFLHASNIQSPHGNPLSVLGKVHSRAEPGRPRSRSLGRQFEAGAIQIRDRMKHTVDFKQKGFKPNTRGDFIQDSFATLREILLELPRDIGCDIEIKYPRLHEAVDAGVAPVAIELNIFVDAALNELHRYAGRRQIILSSFTPEVCILLATKQKAYPVFFITNAGKVPMSDMEVRAASVQVAVQFAQRWNLAGVVFACEALLLCPRLVGFLKARGLVVATYGGMNNAPEMVKVQAEAGVDIIVADRVGLVARTLGAISGLNECRN</sequence>
<dbReference type="InterPro" id="IPR017946">
    <property type="entry name" value="PLC-like_Pdiesterase_TIM-brl"/>
</dbReference>
<keyword evidence="1" id="KW-0677">Repeat</keyword>
<dbReference type="Pfam" id="PF03105">
    <property type="entry name" value="SPX"/>
    <property type="match status" value="1"/>
</dbReference>
<dbReference type="AlphaFoldDB" id="A0AAN6MXI5"/>
<dbReference type="CDD" id="cd14447">
    <property type="entry name" value="SPX"/>
    <property type="match status" value="1"/>
</dbReference>
<dbReference type="PANTHER" id="PTHR22958">
    <property type="entry name" value="GLYCEROPHOSPHORYL DIESTER PHOSPHODIESTERASE"/>
    <property type="match status" value="1"/>
</dbReference>
<dbReference type="PANTHER" id="PTHR22958:SF1">
    <property type="entry name" value="GLYCEROPHOSPHOCHOLINE PHOSPHODIESTERASE GPCPD1"/>
    <property type="match status" value="1"/>
</dbReference>
<evidence type="ECO:0000313" key="8">
    <source>
        <dbReference type="Proteomes" id="UP001303473"/>
    </source>
</evidence>
<reference evidence="8" key="1">
    <citation type="journal article" date="2023" name="Mol. Phylogenet. Evol.">
        <title>Genome-scale phylogeny and comparative genomics of the fungal order Sordariales.</title>
        <authorList>
            <person name="Hensen N."/>
            <person name="Bonometti L."/>
            <person name="Westerberg I."/>
            <person name="Brannstrom I.O."/>
            <person name="Guillou S."/>
            <person name="Cros-Aarteil S."/>
            <person name="Calhoun S."/>
            <person name="Haridas S."/>
            <person name="Kuo A."/>
            <person name="Mondo S."/>
            <person name="Pangilinan J."/>
            <person name="Riley R."/>
            <person name="LaButti K."/>
            <person name="Andreopoulos B."/>
            <person name="Lipzen A."/>
            <person name="Chen C."/>
            <person name="Yan M."/>
            <person name="Daum C."/>
            <person name="Ng V."/>
            <person name="Clum A."/>
            <person name="Steindorff A."/>
            <person name="Ohm R.A."/>
            <person name="Martin F."/>
            <person name="Silar P."/>
            <person name="Natvig D.O."/>
            <person name="Lalanne C."/>
            <person name="Gautier V."/>
            <person name="Ament-Velasquez S.L."/>
            <person name="Kruys A."/>
            <person name="Hutchinson M.I."/>
            <person name="Powell A.J."/>
            <person name="Barry K."/>
            <person name="Miller A.N."/>
            <person name="Grigoriev I.V."/>
            <person name="Debuchy R."/>
            <person name="Gladieux P."/>
            <person name="Hiltunen Thoren M."/>
            <person name="Johannesson H."/>
        </authorList>
    </citation>
    <scope>NUCLEOTIDE SEQUENCE [LARGE SCALE GENOMIC DNA]</scope>
    <source>
        <strain evidence="8">CBS 340.73</strain>
    </source>
</reference>
<evidence type="ECO:0000256" key="4">
    <source>
        <dbReference type="PROSITE-ProRule" id="PRU00023"/>
    </source>
</evidence>
<dbReference type="GO" id="GO:0046475">
    <property type="term" value="P:glycerophospholipid catabolic process"/>
    <property type="evidence" value="ECO:0007669"/>
    <property type="project" value="TreeGrafter"/>
</dbReference>
<dbReference type="GO" id="GO:0047389">
    <property type="term" value="F:glycerophosphocholine phosphodiesterase activity"/>
    <property type="evidence" value="ECO:0007669"/>
    <property type="project" value="TreeGrafter"/>
</dbReference>
<dbReference type="Pfam" id="PF03009">
    <property type="entry name" value="GDPD"/>
    <property type="match status" value="1"/>
</dbReference>
<dbReference type="SUPFAM" id="SSF51695">
    <property type="entry name" value="PLC-like phosphodiesterases"/>
    <property type="match status" value="1"/>
</dbReference>
<comment type="caution">
    <text evidence="7">The sequence shown here is derived from an EMBL/GenBank/DDBJ whole genome shotgun (WGS) entry which is preliminary data.</text>
</comment>
<evidence type="ECO:0000256" key="2">
    <source>
        <dbReference type="ARBA" id="ARBA00022801"/>
    </source>
</evidence>
<dbReference type="SUPFAM" id="SSF48403">
    <property type="entry name" value="Ankyrin repeat"/>
    <property type="match status" value="1"/>
</dbReference>
<dbReference type="Pfam" id="PF25329">
    <property type="entry name" value="C2_GDE1"/>
    <property type="match status" value="1"/>
</dbReference>
<dbReference type="PROSITE" id="PS50297">
    <property type="entry name" value="ANK_REP_REGION"/>
    <property type="match status" value="2"/>
</dbReference>
<dbReference type="InterPro" id="IPR051578">
    <property type="entry name" value="GDPD"/>
</dbReference>
<dbReference type="PROSITE" id="PS50088">
    <property type="entry name" value="ANK_REPEAT"/>
    <property type="match status" value="2"/>
</dbReference>
<keyword evidence="8" id="KW-1185">Reference proteome</keyword>
<feature type="repeat" description="ANK" evidence="4">
    <location>
        <begin position="473"/>
        <end position="505"/>
    </location>
</feature>
<dbReference type="InterPro" id="IPR002110">
    <property type="entry name" value="Ankyrin_rpt"/>
</dbReference>
<dbReference type="InterPro" id="IPR036770">
    <property type="entry name" value="Ankyrin_rpt-contain_sf"/>
</dbReference>
<dbReference type="Proteomes" id="UP001303473">
    <property type="component" value="Unassembled WGS sequence"/>
</dbReference>
<dbReference type="InterPro" id="IPR057506">
    <property type="entry name" value="C2_GPCPD1"/>
</dbReference>
<evidence type="ECO:0000259" key="5">
    <source>
        <dbReference type="PROSITE" id="PS51382"/>
    </source>
</evidence>
<dbReference type="Gene3D" id="1.25.40.20">
    <property type="entry name" value="Ankyrin repeat-containing domain"/>
    <property type="match status" value="2"/>
</dbReference>
<dbReference type="SMART" id="SM00248">
    <property type="entry name" value="ANK"/>
    <property type="match status" value="6"/>
</dbReference>
<feature type="domain" description="SPX" evidence="5">
    <location>
        <begin position="1"/>
        <end position="139"/>
    </location>
</feature>
<gene>
    <name evidence="7" type="ORF">QBC46DRAFT_56093</name>
</gene>
<dbReference type="Pfam" id="PF12796">
    <property type="entry name" value="Ank_2"/>
    <property type="match status" value="2"/>
</dbReference>
<dbReference type="InterPro" id="IPR030395">
    <property type="entry name" value="GP_PDE_dom"/>
</dbReference>
<dbReference type="Gene3D" id="3.20.20.190">
    <property type="entry name" value="Phosphatidylinositol (PI) phosphodiesterase"/>
    <property type="match status" value="1"/>
</dbReference>